<feature type="region of interest" description="Disordered" evidence="1">
    <location>
        <begin position="1092"/>
        <end position="1192"/>
    </location>
</feature>
<accession>F0SMP6</accession>
<keyword evidence="2" id="KW-1133">Transmembrane helix</keyword>
<dbReference type="eggNOG" id="ENOG5033H2Z">
    <property type="taxonomic scope" value="Bacteria"/>
</dbReference>
<feature type="compositionally biased region" description="Low complexity" evidence="1">
    <location>
        <begin position="1103"/>
        <end position="1112"/>
    </location>
</feature>
<protein>
    <submittedName>
        <fullName evidence="4">Uncharacterized protein</fullName>
    </submittedName>
</protein>
<proteinExistence type="predicted"/>
<feature type="transmembrane region" description="Helical" evidence="2">
    <location>
        <begin position="1291"/>
        <end position="1309"/>
    </location>
</feature>
<feature type="signal peptide" evidence="3">
    <location>
        <begin position="1"/>
        <end position="36"/>
    </location>
</feature>
<dbReference type="RefSeq" id="WP_013627598.1">
    <property type="nucleotide sequence ID" value="NC_015174.1"/>
</dbReference>
<dbReference type="Proteomes" id="UP000006860">
    <property type="component" value="Chromosome"/>
</dbReference>
<feature type="transmembrane region" description="Helical" evidence="2">
    <location>
        <begin position="2595"/>
        <end position="2628"/>
    </location>
</feature>
<name>F0SMP6_RUBBR</name>
<evidence type="ECO:0000256" key="3">
    <source>
        <dbReference type="SAM" id="SignalP"/>
    </source>
</evidence>
<feature type="compositionally biased region" description="Gly residues" evidence="1">
    <location>
        <begin position="1113"/>
        <end position="1124"/>
    </location>
</feature>
<dbReference type="EMBL" id="CP002546">
    <property type="protein sequence ID" value="ADY58865.1"/>
    <property type="molecule type" value="Genomic_DNA"/>
</dbReference>
<feature type="region of interest" description="Disordered" evidence="1">
    <location>
        <begin position="2455"/>
        <end position="2474"/>
    </location>
</feature>
<feature type="transmembrane region" description="Helical" evidence="2">
    <location>
        <begin position="981"/>
        <end position="1003"/>
    </location>
</feature>
<sequence>MSALFSSNPNCPSRRAWLVLFWSLLTVFAVSSPGLAQDETDVEELIDKRYHRVYVPNEALPRVWSFHEGVLLGQQEFRELVKQAESRKAAETDRPGDFLLSDVTYRAELNGDVMVITATCKLSKQSPGWAQLKLPLKEVSLLKATLGDKPAPLGLLGEANTLVLLDNFTGSRQLELVVTSPLERSGTDELARFAIFPPGPASLKIDVPAGRTIEVNGARMEADGPQPDARDMTIPVGQSEPVSIRLSDALSESLEESLVFASTDYSVAVERDSVRWQAVSQLRTFGKRFNKLEFAVPQRLEVTAVEASGLQSWEIKDDTERPGHFRLLLSFRETLPDQIAVTLRGVQLLEDDQMRWRVAPLAVLGATTHTGRLALTAPRDIRMKAAQLTGIRPASGRWEIAKSMKGQTEQFYEVWEEDFTLEVAMAELAGEVHAAVSHVLNVGELDVLLSSVVTLQTQFTPVFELTAEVPAGWQPESITEKNQPLAWQYDSRDEKTTRLRIPLSPPLKPGEKRTLQFRLTLQREGGLFTTEAESFPLPTLQLDGVRILEGTYAINAAAALDIVPEEITGMDPALLGLPGERFGFRYQDSVISGSVQVKRKTPRFNASTQTTVWLDEQLAHAQILSTLDISGGGLRQVTVDISPLPQVDVEMQAGGNVRISEQKRTKTETGMRWTLTFDRYMTGTVKLALPLLVERDDDAWPTPTVQFPKAELQDQYLAFLAEDDQQLTLEVTGGAGQKLDPLDQADVPLTIPAGRRLVVAGYHLTQPGAKASVAVETFDTVAVPTAIGRELTLESLLLGQGTFQQQATLRFAAVGVQSLLVALPEGARLWSTMVDGQPLTARRTAGGFLVPLSGLSGGTDDHRLTVVYGLNGDSLGLGNFTRATLPAPTFAAVDGQGGQRALPTLQSRWQLHHPAETHVQAVSPGVHLAEGGADDSWRERFLKRIGRLGTDDIAFSVGVGAAACLFAGLLAFFVGRFRARAALPIVLGVAGLFLLGICLLPAVQKSRESARRSADSQAMSEPMEEFTGSGEGFGIGAFEGAEDAEQMDADGDMLGEVTNEAEIEHFDRNGIVLEQKVIGPDDVQMNRRTLEEFRRNRPAQQRSPGGFARSAPAGGGFGGGGFGGSAQTAPAPPQSELSYSNGNRPAPAAAPMTVTPGDGVAASPFADSPALSAKPAEKDKAKEQAKQQAGKRVAANQGLLSLPLTLQIPSRLETTVFETYQSADGGLTIRYLSQSAVERLRWVCLSVTVLLFWLLRNISARRKAGLAVLLLGLGTAAIGVLPAALLPVVEGLLAGTLLGLLVWLAIWLIQYVPKHLFDEVRWTGKVSSTAGLLLFAAICSSSGSVLAEEKQAEPAEEKSFVVFPFDLDEGPLANDQVFVPAEEYKKLTQQARPDWMQPAAPAAYHIHEANYSAQFVPAADKEKSATISLQGRYVVESYRRGEQKIPLPIDSMVVKSMQVDGKPAGAVLAADNRPAVLLTEAGVRVVDVEYELPAEVFGTAGQFAVNFQPVASGSLSFRLPNPELRVEVNDGKIAYRKVERDGGMIAEIPISSGGVRDVSWQPDVESSGSEFLSCESSREVRLEDQGAELRYTFAFRIAQGTFSEAEFQLPAGVQLKTLSGNDVAGWQRVDENRLRVLLKRAVDDRTEIGLSLHASLDIEDKAQEWTLPDVQPLGVTREIGTWGIDWEPALEVRVEQTEAVRQMPVNQFPRIGSEKLVQTFERVYRFTGRPHEIELSVYRRNSELVANQMTVVDVQLHKTHIATHAAVTIEGQPRLSLEFALPTGLQIIDLQAADLENWFVQPAKAEGESTLTVSFREPQQGRVDVYARGHVQQEAQAGKSLTVKALELKGVARGSNYLAIGAAESLGLRLEDQGNWRTTDPQRLPSDLRQMASFEIRLGLTVSADSTGPVGLGVLQATPLLSGNSVSVIAVTDLSLDYGLSLEWDITNAAASEFSFVGPNWFVDRISFTSTQIRHIRTTKLDDDRTRWTIETKSPLARKFLVAAAVSLPLPADRLVTVPPIDFVTGPDADAAKRSLETQGHYAVLVNLGREPLESVSDHQRELIEASELPLTIPESMRQQAVEIVRVTRAMKPSWELKELEQAELPPATIPLAEMTTAIDGAGVWRTAATYQVKNREQQFLPLLLPENSRLLSVMVGERPARPVAREIDGKAVQLIAMPTTGAADLAVKVTVVLEGRLPEPILASWGRRRVSLPAPQVLNKEQSEAYGIPVMHTVWKLTTPEEMQFRALSGEGTNVSLASEAEAERISILNSIKAITEMSKIVQSSKFSSQQRARAQKNLKALKGDVEYYLRDDVQSIDKNDDLNLNSTLESLDDAVKLQLDDQMDGATVNQQSLGRNYILENNGEILRSNGLSGLYDPNPSTDDVPFRQGEFQVNPNVTQDERIKMPSKSFSKSGAGKGDSGVVGNIVIPSEREQLLEENMRQNDFLNRDLLRKEKQSQQQSEQIVQQAPQQPLGWAAPQLNWDDGYAANNWDAIQNEALGVTDAPVVSGMALAPQETSGPQGGLSLPVELPQFGNAATYSKVGGQPELRIEVYSQAWKHTVLGAIWAVVLLGLTVWVMWLLPRFQHAPHLHPILVIGMLAALAAFVVLPAGLAGLCLAGAVVLAMVLGGMSGRNRLAK</sequence>
<feature type="transmembrane region" description="Helical" evidence="2">
    <location>
        <begin position="2563"/>
        <end position="2583"/>
    </location>
</feature>
<feature type="compositionally biased region" description="Low complexity" evidence="1">
    <location>
        <begin position="2459"/>
        <end position="2474"/>
    </location>
</feature>
<keyword evidence="2" id="KW-0812">Transmembrane</keyword>
<organism evidence="4 5">
    <name type="scientific">Rubinisphaera brasiliensis (strain ATCC 49424 / DSM 5305 / JCM 21570 / IAM 15109 / NBRC 103401 / IFAM 1448)</name>
    <name type="common">Planctomyces brasiliensis</name>
    <dbReference type="NCBI Taxonomy" id="756272"/>
    <lineage>
        <taxon>Bacteria</taxon>
        <taxon>Pseudomonadati</taxon>
        <taxon>Planctomycetota</taxon>
        <taxon>Planctomycetia</taxon>
        <taxon>Planctomycetales</taxon>
        <taxon>Planctomycetaceae</taxon>
        <taxon>Rubinisphaera</taxon>
    </lineage>
</organism>
<evidence type="ECO:0000313" key="5">
    <source>
        <dbReference type="Proteomes" id="UP000006860"/>
    </source>
</evidence>
<keyword evidence="3" id="KW-0732">Signal</keyword>
<feature type="transmembrane region" description="Helical" evidence="2">
    <location>
        <begin position="953"/>
        <end position="974"/>
    </location>
</feature>
<evidence type="ECO:0000313" key="4">
    <source>
        <dbReference type="EMBL" id="ADY58865.1"/>
    </source>
</evidence>
<dbReference type="HOGENOM" id="CLU_227663_0_0_0"/>
<feature type="compositionally biased region" description="Basic and acidic residues" evidence="1">
    <location>
        <begin position="1175"/>
        <end position="1185"/>
    </location>
</feature>
<reference evidence="5" key="1">
    <citation type="submission" date="2011-02" db="EMBL/GenBank/DDBJ databases">
        <title>The complete genome of Planctomyces brasiliensis DSM 5305.</title>
        <authorList>
            <person name="Lucas S."/>
            <person name="Copeland A."/>
            <person name="Lapidus A."/>
            <person name="Bruce D."/>
            <person name="Goodwin L."/>
            <person name="Pitluck S."/>
            <person name="Kyrpides N."/>
            <person name="Mavromatis K."/>
            <person name="Pagani I."/>
            <person name="Ivanova N."/>
            <person name="Ovchinnikova G."/>
            <person name="Lu M."/>
            <person name="Detter J.C."/>
            <person name="Han C."/>
            <person name="Land M."/>
            <person name="Hauser L."/>
            <person name="Markowitz V."/>
            <person name="Cheng J.-F."/>
            <person name="Hugenholtz P."/>
            <person name="Woyke T."/>
            <person name="Wu D."/>
            <person name="Tindall B."/>
            <person name="Pomrenke H.G."/>
            <person name="Brambilla E."/>
            <person name="Klenk H.-P."/>
            <person name="Eisen J.A."/>
        </authorList>
    </citation>
    <scope>NUCLEOTIDE SEQUENCE [LARGE SCALE GENOMIC DNA]</scope>
    <source>
        <strain evidence="5">ATCC 49424 / DSM 5305 / JCM 21570 / NBRC 103401 / IFAM 1448</strain>
    </source>
</reference>
<dbReference type="OrthoDB" id="218681at2"/>
<keyword evidence="5" id="KW-1185">Reference proteome</keyword>
<feature type="transmembrane region" description="Helical" evidence="2">
    <location>
        <begin position="1265"/>
        <end position="1285"/>
    </location>
</feature>
<evidence type="ECO:0000256" key="1">
    <source>
        <dbReference type="SAM" id="MobiDB-lite"/>
    </source>
</evidence>
<dbReference type="KEGG" id="pbs:Plabr_1252"/>
<feature type="chain" id="PRO_5003260613" evidence="3">
    <location>
        <begin position="37"/>
        <end position="2640"/>
    </location>
</feature>
<evidence type="ECO:0000256" key="2">
    <source>
        <dbReference type="SAM" id="Phobius"/>
    </source>
</evidence>
<gene>
    <name evidence="4" type="ordered locus">Plabr_1252</name>
</gene>
<keyword evidence="2" id="KW-0472">Membrane</keyword>